<evidence type="ECO:0000313" key="8">
    <source>
        <dbReference type="EMBL" id="MEY8041680.1"/>
    </source>
</evidence>
<dbReference type="InterPro" id="IPR029060">
    <property type="entry name" value="PIN-like_dom_sf"/>
</dbReference>
<keyword evidence="1 6" id="KW-1277">Toxin-antitoxin system</keyword>
<reference evidence="8 9" key="1">
    <citation type="submission" date="2024-08" db="EMBL/GenBank/DDBJ databases">
        <title>Genome mining of Saccharopolyspora cebuensis PGLac3 from Nigerian medicinal plant.</title>
        <authorList>
            <person name="Ezeobiora C.E."/>
            <person name="Igbokwe N.H."/>
            <person name="Amin D.H."/>
            <person name="Mendie U.E."/>
        </authorList>
    </citation>
    <scope>NUCLEOTIDE SEQUENCE [LARGE SCALE GENOMIC DNA]</scope>
    <source>
        <strain evidence="8 9">PGLac3</strain>
    </source>
</reference>
<comment type="caution">
    <text evidence="8">The sequence shown here is derived from an EMBL/GenBank/DDBJ whole genome shotgun (WGS) entry which is preliminary data.</text>
</comment>
<feature type="binding site" evidence="6">
    <location>
        <position position="91"/>
    </location>
    <ligand>
        <name>Mg(2+)</name>
        <dbReference type="ChEBI" id="CHEBI:18420"/>
    </ligand>
</feature>
<name>A0ABV4CKU6_9PSEU</name>
<evidence type="ECO:0000313" key="9">
    <source>
        <dbReference type="Proteomes" id="UP001564626"/>
    </source>
</evidence>
<comment type="cofactor">
    <cofactor evidence="6">
        <name>Mg(2+)</name>
        <dbReference type="ChEBI" id="CHEBI:18420"/>
    </cofactor>
</comment>
<dbReference type="RefSeq" id="WP_345356571.1">
    <property type="nucleotide sequence ID" value="NZ_BAABII010000003.1"/>
</dbReference>
<dbReference type="EMBL" id="JBGEHV010000040">
    <property type="protein sequence ID" value="MEY8041680.1"/>
    <property type="molecule type" value="Genomic_DNA"/>
</dbReference>
<proteinExistence type="inferred from homology"/>
<keyword evidence="5 6" id="KW-0460">Magnesium</keyword>
<evidence type="ECO:0000256" key="4">
    <source>
        <dbReference type="ARBA" id="ARBA00022801"/>
    </source>
</evidence>
<evidence type="ECO:0000256" key="6">
    <source>
        <dbReference type="HAMAP-Rule" id="MF_00265"/>
    </source>
</evidence>
<comment type="function">
    <text evidence="6">Toxic component of a toxin-antitoxin (TA) system. An RNase.</text>
</comment>
<dbReference type="HAMAP" id="MF_00265">
    <property type="entry name" value="VapC_Nob1"/>
    <property type="match status" value="1"/>
</dbReference>
<sequence>MIYLDAAAIVKLCHSEPGTDELVAWLRDRSERALVSSALAEVEVPRALRRSAPDTLPAVPAVLNRLFRVDIDSTVRATAAAYDDHQLRSLDAIHLATASVLARTGGRELTFVTYDRRLLDAAARVGFECAAPGIG</sequence>
<evidence type="ECO:0000256" key="2">
    <source>
        <dbReference type="ARBA" id="ARBA00022722"/>
    </source>
</evidence>
<dbReference type="Proteomes" id="UP001564626">
    <property type="component" value="Unassembled WGS sequence"/>
</dbReference>
<evidence type="ECO:0000259" key="7">
    <source>
        <dbReference type="Pfam" id="PF01850"/>
    </source>
</evidence>
<dbReference type="EC" id="3.1.-.-" evidence="6"/>
<organism evidence="8 9">
    <name type="scientific">Saccharopolyspora cebuensis</name>
    <dbReference type="NCBI Taxonomy" id="418759"/>
    <lineage>
        <taxon>Bacteria</taxon>
        <taxon>Bacillati</taxon>
        <taxon>Actinomycetota</taxon>
        <taxon>Actinomycetes</taxon>
        <taxon>Pseudonocardiales</taxon>
        <taxon>Pseudonocardiaceae</taxon>
        <taxon>Saccharopolyspora</taxon>
    </lineage>
</organism>
<keyword evidence="9" id="KW-1185">Reference proteome</keyword>
<comment type="similarity">
    <text evidence="6">Belongs to the PINc/VapC protein family.</text>
</comment>
<keyword evidence="2 6" id="KW-0540">Nuclease</keyword>
<evidence type="ECO:0000256" key="1">
    <source>
        <dbReference type="ARBA" id="ARBA00022649"/>
    </source>
</evidence>
<gene>
    <name evidence="6" type="primary">vapC</name>
    <name evidence="8" type="ORF">AB8O55_19910</name>
</gene>
<dbReference type="Gene3D" id="3.40.50.1010">
    <property type="entry name" value="5'-nuclease"/>
    <property type="match status" value="1"/>
</dbReference>
<feature type="binding site" evidence="6">
    <location>
        <position position="5"/>
    </location>
    <ligand>
        <name>Mg(2+)</name>
        <dbReference type="ChEBI" id="CHEBI:18420"/>
    </ligand>
</feature>
<keyword evidence="3 6" id="KW-0479">Metal-binding</keyword>
<dbReference type="InterPro" id="IPR022907">
    <property type="entry name" value="VapC_family"/>
</dbReference>
<dbReference type="SUPFAM" id="SSF88723">
    <property type="entry name" value="PIN domain-like"/>
    <property type="match status" value="1"/>
</dbReference>
<dbReference type="InterPro" id="IPR002716">
    <property type="entry name" value="PIN_dom"/>
</dbReference>
<protein>
    <recommendedName>
        <fullName evidence="6">Ribonuclease VapC</fullName>
        <shortName evidence="6">RNase VapC</shortName>
        <ecNumber evidence="6">3.1.-.-</ecNumber>
    </recommendedName>
    <alternativeName>
        <fullName evidence="6">Toxin VapC</fullName>
    </alternativeName>
</protein>
<dbReference type="CDD" id="cd09874">
    <property type="entry name" value="PIN_MT3492-like"/>
    <property type="match status" value="1"/>
</dbReference>
<evidence type="ECO:0000256" key="5">
    <source>
        <dbReference type="ARBA" id="ARBA00022842"/>
    </source>
</evidence>
<keyword evidence="4 6" id="KW-0378">Hydrolase</keyword>
<dbReference type="Pfam" id="PF01850">
    <property type="entry name" value="PIN"/>
    <property type="match status" value="1"/>
</dbReference>
<feature type="domain" description="PIN" evidence="7">
    <location>
        <begin position="2"/>
        <end position="122"/>
    </location>
</feature>
<keyword evidence="6" id="KW-0800">Toxin</keyword>
<evidence type="ECO:0000256" key="3">
    <source>
        <dbReference type="ARBA" id="ARBA00022723"/>
    </source>
</evidence>
<accession>A0ABV4CKU6</accession>